<evidence type="ECO:0000313" key="5">
    <source>
        <dbReference type="Proteomes" id="UP000185812"/>
    </source>
</evidence>
<keyword evidence="2" id="KW-0326">Glycosidase</keyword>
<gene>
    <name evidence="4" type="ORF">SAMN04488087_1610</name>
</gene>
<dbReference type="InterPro" id="IPR018232">
    <property type="entry name" value="Glyco_hydro_37_CS"/>
</dbReference>
<proteinExistence type="predicted"/>
<dbReference type="PANTHER" id="PTHR23403">
    <property type="entry name" value="TREHALASE"/>
    <property type="match status" value="1"/>
</dbReference>
<reference evidence="5" key="1">
    <citation type="submission" date="2016-11" db="EMBL/GenBank/DDBJ databases">
        <authorList>
            <person name="Varghese N."/>
            <person name="Submissions S."/>
        </authorList>
    </citation>
    <scope>NUCLEOTIDE SEQUENCE [LARGE SCALE GENOMIC DNA]</scope>
    <source>
        <strain evidence="5">DSM 22212</strain>
    </source>
</reference>
<dbReference type="GO" id="GO:0005993">
    <property type="term" value="P:trehalose catabolic process"/>
    <property type="evidence" value="ECO:0007669"/>
    <property type="project" value="TreeGrafter"/>
</dbReference>
<feature type="chain" id="PRO_5013133391" evidence="3">
    <location>
        <begin position="22"/>
        <end position="531"/>
    </location>
</feature>
<accession>A0A1M6U0K9</accession>
<organism evidence="4 5">
    <name type="scientific">Rhodothermus profundi</name>
    <dbReference type="NCBI Taxonomy" id="633813"/>
    <lineage>
        <taxon>Bacteria</taxon>
        <taxon>Pseudomonadati</taxon>
        <taxon>Rhodothermota</taxon>
        <taxon>Rhodothermia</taxon>
        <taxon>Rhodothermales</taxon>
        <taxon>Rhodothermaceae</taxon>
        <taxon>Rhodothermus</taxon>
    </lineage>
</organism>
<dbReference type="PROSITE" id="PS00928">
    <property type="entry name" value="TREHALASE_2"/>
    <property type="match status" value="1"/>
</dbReference>
<evidence type="ECO:0000256" key="3">
    <source>
        <dbReference type="SAM" id="SignalP"/>
    </source>
</evidence>
<dbReference type="RefSeq" id="WP_072715449.1">
    <property type="nucleotide sequence ID" value="NZ_FRAU01000004.1"/>
</dbReference>
<keyword evidence="3" id="KW-0732">Signal</keyword>
<dbReference type="InterPro" id="IPR001661">
    <property type="entry name" value="Glyco_hydro_37"/>
</dbReference>
<dbReference type="EMBL" id="FRAU01000004">
    <property type="protein sequence ID" value="SHK62680.1"/>
    <property type="molecule type" value="Genomic_DNA"/>
</dbReference>
<dbReference type="PANTHER" id="PTHR23403:SF6">
    <property type="entry name" value="CYTOSOLIC NEUTRAL TREHALASE-RELATED"/>
    <property type="match status" value="1"/>
</dbReference>
<evidence type="ECO:0000256" key="2">
    <source>
        <dbReference type="ARBA" id="ARBA00023295"/>
    </source>
</evidence>
<dbReference type="InterPro" id="IPR008928">
    <property type="entry name" value="6-hairpin_glycosidase_sf"/>
</dbReference>
<feature type="signal peptide" evidence="3">
    <location>
        <begin position="1"/>
        <end position="21"/>
    </location>
</feature>
<keyword evidence="1" id="KW-0378">Hydrolase</keyword>
<dbReference type="PROSITE" id="PS00927">
    <property type="entry name" value="TREHALASE_1"/>
    <property type="match status" value="1"/>
</dbReference>
<dbReference type="Proteomes" id="UP000185812">
    <property type="component" value="Unassembled WGS sequence"/>
</dbReference>
<dbReference type="Pfam" id="PF01204">
    <property type="entry name" value="Trehalase"/>
    <property type="match status" value="1"/>
</dbReference>
<evidence type="ECO:0000313" key="4">
    <source>
        <dbReference type="EMBL" id="SHK62680.1"/>
    </source>
</evidence>
<name>A0A1M6U0K9_9BACT</name>
<dbReference type="STRING" id="633813.SAMN04488087_1610"/>
<dbReference type="SUPFAM" id="SSF48208">
    <property type="entry name" value="Six-hairpin glycosidases"/>
    <property type="match status" value="1"/>
</dbReference>
<dbReference type="AlphaFoldDB" id="A0A1M6U0K9"/>
<keyword evidence="5" id="KW-1185">Reference proteome</keyword>
<sequence length="531" mass="61003">MHARTFWHLILLLSLAPALQAQDQAACYVALPAPERIEAVRQYIRQSWDLLTRSHRDLLAAVQDPKVEHEPGTPWPLYIAATEDRASVWQRLQAALPDSALRQIELRVLPENPVAHLDQIRPHGLLYLPEPYVVPGGRFNEMYGWDSYFIVRGLLRDGRIDLARAMTENHLYQVRHYGKVLNANRTYYLTRSQPPFLTAMILAVYAHVQDRDWLAATIPAIERYYAYWTTPPHLAGETGLSRYYDLGNGPAPEVVASERDAQGRTHYDRVREYYRTQEITAYDVSRYYVAEADSLTPLFYKGDRSMRESGFDPSNRFGPFSVDIIHYAPVGLNALLYRMEMDVARIHEILGDTAAAARWRARAETRRARVDRYLWDPQRGLYFDYNFETGRRSDYVFATTFYPLWVGMASPEQAARVAANLYLLEAPGGLLTSTHISGSQWDAPYGWAPLYLIVVEGLRRYGYDKAADRLSAKFISMVVEDFERTGVILEKYDVVQRRSDVALQYGYTSNEIGFGWTNAVFAELLAQMQQR</sequence>
<dbReference type="GO" id="GO:0004555">
    <property type="term" value="F:alpha,alpha-trehalase activity"/>
    <property type="evidence" value="ECO:0007669"/>
    <property type="project" value="InterPro"/>
</dbReference>
<dbReference type="PRINTS" id="PR00744">
    <property type="entry name" value="GLHYDRLASE37"/>
</dbReference>
<dbReference type="Gene3D" id="1.50.10.10">
    <property type="match status" value="1"/>
</dbReference>
<dbReference type="OrthoDB" id="106887at2"/>
<protein>
    <submittedName>
        <fullName evidence="4">Alpha,alpha-trehalase</fullName>
    </submittedName>
</protein>
<dbReference type="InterPro" id="IPR012341">
    <property type="entry name" value="6hp_glycosidase-like_sf"/>
</dbReference>
<evidence type="ECO:0000256" key="1">
    <source>
        <dbReference type="ARBA" id="ARBA00022801"/>
    </source>
</evidence>